<keyword evidence="2" id="KW-0677">Repeat</keyword>
<dbReference type="EMBL" id="KZ821627">
    <property type="protein sequence ID" value="PYH68293.1"/>
    <property type="molecule type" value="Genomic_DNA"/>
</dbReference>
<dbReference type="OrthoDB" id="674604at2759"/>
<name>A0A319BR70_ASPVC</name>
<sequence length="606" mass="66451">MKRFVRHTRSIIERAPLQVYTSALIYSPEQSLVRKQYEYAIPEWIINPPDMRKSWSPLLQTLGGYEAVSDISHIGKGLALTPDGKLLATPKVEIWDTTTGTLLNTLKPMGVGCSVSFSEDGKEVISLSKEGNLKVWDVSSGRSIKQISSPIRGHWALAQTFSVDKTRTASYSLDGTLVLFDIKRGKVIKSFKPHKSKLLSMTLSPNGELLATLCTKGTVRIWNTMDATLEHSFEADKYVKISTGKESKFLISSVFDQRQKGEIKWWDWASGTAVKTVNGGGQLLQLSPCGRLLASAQDNESHHRNLIKIWDAKSGELLQVLDDSTSPAKIFEFSNNGSLLATRSAQEGEYSINIWNRKTGELGPVLKGSGHKISCLAFSPDEELLAVTLPDRGTSIWSLSSGKVITALLTSDSDANISHTVWSPDTTHIGSVCSDGTVLLWDTATWTLRRLIADFPPEEKDTPRAIAFSLDGKLLASGYTRGLSSWKPRSPEGGTGIWDVKTGKFIGMRGIAASRQTLRFSADGTSIMTDVGRVDVRSFYKGAESAPSRNLAVFQNEWARVGNEAILLPNDYHATCAAATDDDLLIMGHASGKVTFLRAKVPERQI</sequence>
<evidence type="ECO:0000313" key="5">
    <source>
        <dbReference type="Proteomes" id="UP000248405"/>
    </source>
</evidence>
<protein>
    <submittedName>
        <fullName evidence="4">WD40 repeat-like protein</fullName>
    </submittedName>
</protein>
<evidence type="ECO:0000313" key="4">
    <source>
        <dbReference type="EMBL" id="PYH68293.1"/>
    </source>
</evidence>
<feature type="repeat" description="WD" evidence="3">
    <location>
        <begin position="114"/>
        <end position="146"/>
    </location>
</feature>
<gene>
    <name evidence="4" type="ORF">BO88DRAFT_464355</name>
</gene>
<keyword evidence="1 3" id="KW-0853">WD repeat</keyword>
<feature type="repeat" description="WD" evidence="3">
    <location>
        <begin position="366"/>
        <end position="407"/>
    </location>
</feature>
<feature type="repeat" description="WD" evidence="3">
    <location>
        <begin position="191"/>
        <end position="232"/>
    </location>
</feature>
<keyword evidence="5" id="KW-1185">Reference proteome</keyword>
<dbReference type="InterPro" id="IPR050349">
    <property type="entry name" value="WD_LIS1/nudF_dynein_reg"/>
</dbReference>
<dbReference type="SUPFAM" id="SSF50978">
    <property type="entry name" value="WD40 repeat-like"/>
    <property type="match status" value="2"/>
</dbReference>
<organism evidence="4 5">
    <name type="scientific">Aspergillus vadensis (strain CBS 113365 / IMI 142717 / IBT 24658)</name>
    <dbReference type="NCBI Taxonomy" id="1448311"/>
    <lineage>
        <taxon>Eukaryota</taxon>
        <taxon>Fungi</taxon>
        <taxon>Dikarya</taxon>
        <taxon>Ascomycota</taxon>
        <taxon>Pezizomycotina</taxon>
        <taxon>Eurotiomycetes</taxon>
        <taxon>Eurotiomycetidae</taxon>
        <taxon>Eurotiales</taxon>
        <taxon>Aspergillaceae</taxon>
        <taxon>Aspergillus</taxon>
        <taxon>Aspergillus subgen. Circumdati</taxon>
    </lineage>
</organism>
<evidence type="ECO:0000256" key="3">
    <source>
        <dbReference type="PROSITE-ProRule" id="PRU00221"/>
    </source>
</evidence>
<dbReference type="Pfam" id="PF00400">
    <property type="entry name" value="WD40"/>
    <property type="match status" value="4"/>
</dbReference>
<dbReference type="PROSITE" id="PS50082">
    <property type="entry name" value="WD_REPEATS_2"/>
    <property type="match status" value="3"/>
</dbReference>
<dbReference type="InterPro" id="IPR001680">
    <property type="entry name" value="WD40_rpt"/>
</dbReference>
<dbReference type="InterPro" id="IPR015943">
    <property type="entry name" value="WD40/YVTN_repeat-like_dom_sf"/>
</dbReference>
<dbReference type="Gene3D" id="2.130.10.10">
    <property type="entry name" value="YVTN repeat-like/Quinoprotein amine dehydrogenase"/>
    <property type="match status" value="2"/>
</dbReference>
<evidence type="ECO:0000256" key="2">
    <source>
        <dbReference type="ARBA" id="ARBA00022737"/>
    </source>
</evidence>
<proteinExistence type="predicted"/>
<dbReference type="AlphaFoldDB" id="A0A319BR70"/>
<dbReference type="InterPro" id="IPR036322">
    <property type="entry name" value="WD40_repeat_dom_sf"/>
</dbReference>
<evidence type="ECO:0000256" key="1">
    <source>
        <dbReference type="ARBA" id="ARBA00022574"/>
    </source>
</evidence>
<accession>A0A319BR70</accession>
<dbReference type="PANTHER" id="PTHR44129">
    <property type="entry name" value="WD REPEAT-CONTAINING PROTEIN POP1"/>
    <property type="match status" value="1"/>
</dbReference>
<dbReference type="GeneID" id="37215902"/>
<reference evidence="4" key="1">
    <citation type="submission" date="2016-12" db="EMBL/GenBank/DDBJ databases">
        <title>The genomes of Aspergillus section Nigri reveals drivers in fungal speciation.</title>
        <authorList>
            <consortium name="DOE Joint Genome Institute"/>
            <person name="Vesth T.C."/>
            <person name="Nybo J."/>
            <person name="Theobald S."/>
            <person name="Brandl J."/>
            <person name="Frisvad J.C."/>
            <person name="Nielsen K.F."/>
            <person name="Lyhne E.K."/>
            <person name="Kogle M.E."/>
            <person name="Kuo A."/>
            <person name="Riley R."/>
            <person name="Clum A."/>
            <person name="Nolan M."/>
            <person name="Lipzen A."/>
            <person name="Salamov A."/>
            <person name="Henrissat B."/>
            <person name="Wiebenga A."/>
            <person name="De Vries R.P."/>
            <person name="Grigoriev I.V."/>
            <person name="Mortensen U.H."/>
            <person name="Andersen M.R."/>
            <person name="Baker S.E."/>
        </authorList>
    </citation>
    <scope>NUCLEOTIDE SEQUENCE [LARGE SCALE GENOMIC DNA]</scope>
    <source>
        <strain evidence="4">CBS 113365</strain>
    </source>
</reference>
<dbReference type="Proteomes" id="UP000248405">
    <property type="component" value="Unassembled WGS sequence"/>
</dbReference>
<dbReference type="PROSITE" id="PS50294">
    <property type="entry name" value="WD_REPEATS_REGION"/>
    <property type="match status" value="1"/>
</dbReference>
<dbReference type="SMART" id="SM00320">
    <property type="entry name" value="WD40"/>
    <property type="match status" value="7"/>
</dbReference>
<dbReference type="RefSeq" id="XP_025562087.1">
    <property type="nucleotide sequence ID" value="XM_025711310.1"/>
</dbReference>